<proteinExistence type="predicted"/>
<organism evidence="2 3">
    <name type="scientific">Cryptosporidium canis</name>
    <dbReference type="NCBI Taxonomy" id="195482"/>
    <lineage>
        <taxon>Eukaryota</taxon>
        <taxon>Sar</taxon>
        <taxon>Alveolata</taxon>
        <taxon>Apicomplexa</taxon>
        <taxon>Conoidasida</taxon>
        <taxon>Coccidia</taxon>
        <taxon>Eucoccidiorida</taxon>
        <taxon>Eimeriorina</taxon>
        <taxon>Cryptosporidiidae</taxon>
        <taxon>Cryptosporidium</taxon>
    </lineage>
</organism>
<dbReference type="Proteomes" id="UP001071777">
    <property type="component" value="Unassembled WGS sequence"/>
</dbReference>
<evidence type="ECO:0000256" key="1">
    <source>
        <dbReference type="SAM" id="MobiDB-lite"/>
    </source>
</evidence>
<feature type="compositionally biased region" description="Basic and acidic residues" evidence="1">
    <location>
        <begin position="44"/>
        <end position="77"/>
    </location>
</feature>
<sequence length="88" mass="9853">MSVESHNSPNTLWIIEPSQRIRSRISQLPSMVQIPGMCSQEGADSIKKLAEKKRGYKEEGEKVTAEEKAPEPEKEQEPEASANEEQDA</sequence>
<accession>A0ABQ8P586</accession>
<feature type="compositionally biased region" description="Acidic residues" evidence="1">
    <location>
        <begin position="78"/>
        <end position="88"/>
    </location>
</feature>
<protein>
    <submittedName>
        <fullName evidence="2">Uncharacterized protein</fullName>
    </submittedName>
</protein>
<gene>
    <name evidence="2" type="ORF">OJ252_2432</name>
</gene>
<comment type="caution">
    <text evidence="2">The sequence shown here is derived from an EMBL/GenBank/DDBJ whole genome shotgun (WGS) entry which is preliminary data.</text>
</comment>
<evidence type="ECO:0000313" key="2">
    <source>
        <dbReference type="EMBL" id="KAJ1608801.1"/>
    </source>
</evidence>
<name>A0ABQ8P586_9CRYT</name>
<reference evidence="2" key="1">
    <citation type="submission" date="2022-10" db="EMBL/GenBank/DDBJ databases">
        <title>Adaptive evolution leads to modifications in subtelomeric GC content in a zoonotic Cryptosporidium species.</title>
        <authorList>
            <person name="Li J."/>
            <person name="Feng Y."/>
            <person name="Xiao L."/>
        </authorList>
    </citation>
    <scope>NUCLEOTIDE SEQUENCE</scope>
    <source>
        <strain evidence="2">25894</strain>
    </source>
</reference>
<keyword evidence="3" id="KW-1185">Reference proteome</keyword>
<evidence type="ECO:0000313" key="3">
    <source>
        <dbReference type="Proteomes" id="UP001071777"/>
    </source>
</evidence>
<dbReference type="EMBL" id="JAPCXB010000090">
    <property type="protein sequence ID" value="KAJ1608801.1"/>
    <property type="molecule type" value="Genomic_DNA"/>
</dbReference>
<feature type="region of interest" description="Disordered" evidence="1">
    <location>
        <begin position="43"/>
        <end position="88"/>
    </location>
</feature>